<evidence type="ECO:0000256" key="1">
    <source>
        <dbReference type="SAM" id="MobiDB-lite"/>
    </source>
</evidence>
<gene>
    <name evidence="2" type="ORF">FMEXI_9050</name>
</gene>
<dbReference type="AlphaFoldDB" id="A0A8H5INT7"/>
<feature type="compositionally biased region" description="Basic residues" evidence="1">
    <location>
        <begin position="349"/>
        <end position="367"/>
    </location>
</feature>
<keyword evidence="3" id="KW-1185">Reference proteome</keyword>
<name>A0A8H5INT7_9HYPO</name>
<evidence type="ECO:0008006" key="4">
    <source>
        <dbReference type="Google" id="ProtNLM"/>
    </source>
</evidence>
<evidence type="ECO:0000313" key="3">
    <source>
        <dbReference type="Proteomes" id="UP000522262"/>
    </source>
</evidence>
<feature type="compositionally biased region" description="Basic and acidic residues" evidence="1">
    <location>
        <begin position="368"/>
        <end position="384"/>
    </location>
</feature>
<dbReference type="Proteomes" id="UP000522262">
    <property type="component" value="Unassembled WGS sequence"/>
</dbReference>
<organism evidence="2 3">
    <name type="scientific">Fusarium mexicanum</name>
    <dbReference type="NCBI Taxonomy" id="751941"/>
    <lineage>
        <taxon>Eukaryota</taxon>
        <taxon>Fungi</taxon>
        <taxon>Dikarya</taxon>
        <taxon>Ascomycota</taxon>
        <taxon>Pezizomycotina</taxon>
        <taxon>Sordariomycetes</taxon>
        <taxon>Hypocreomycetidae</taxon>
        <taxon>Hypocreales</taxon>
        <taxon>Nectriaceae</taxon>
        <taxon>Fusarium</taxon>
        <taxon>Fusarium fujikuroi species complex</taxon>
    </lineage>
</organism>
<dbReference type="EMBL" id="JAAOAM010000204">
    <property type="protein sequence ID" value="KAF5539307.1"/>
    <property type="molecule type" value="Genomic_DNA"/>
</dbReference>
<comment type="caution">
    <text evidence="2">The sequence shown here is derived from an EMBL/GenBank/DDBJ whole genome shotgun (WGS) entry which is preliminary data.</text>
</comment>
<feature type="region of interest" description="Disordered" evidence="1">
    <location>
        <begin position="347"/>
        <end position="384"/>
    </location>
</feature>
<sequence>MAEILGVAASASQLGGACFSLIDVMRKIKGGASTLKRYHEQLQELQSLSTSISENPLLQTPEIGTQTDALLFIINNNCLNSLLRKGRVLRTWGFLYKEQDLLDIFVRLERQKSNLCLAIEQIQSRALHQIQTDIRIMSEKKAPSPLIQDDASRTVSGVLVRRDSSNSTYTSTTEATFIDLGAVHKSLADMRAAVSSQYTMPQTKTSPTTEEQSFGHQQTQLYINHEQSGTHYYKLDGNKGPQWFNAYAAPGSEQENRQIYAINASFSKELAKNPPIRCIHHNPIKMGGGIQNNRNLLLVEEDDEGGYEGFVVPNMDEHQWINPSVIPCSTAHGEDSVPRQINGLEIRMNKRKNNTRSKRQKVKKSKKEMKEKKEKKETKETKEK</sequence>
<evidence type="ECO:0000313" key="2">
    <source>
        <dbReference type="EMBL" id="KAF5539307.1"/>
    </source>
</evidence>
<protein>
    <recommendedName>
        <fullName evidence="4">Fungal N-terminal domain-containing protein</fullName>
    </recommendedName>
</protein>
<accession>A0A8H5INT7</accession>
<proteinExistence type="predicted"/>
<reference evidence="2 3" key="1">
    <citation type="submission" date="2020-05" db="EMBL/GenBank/DDBJ databases">
        <title>Identification and distribution of gene clusters putatively required for synthesis of sphingolipid metabolism inhibitors in phylogenetically diverse species of the filamentous fungus Fusarium.</title>
        <authorList>
            <person name="Kim H.-S."/>
            <person name="Busman M."/>
            <person name="Brown D.W."/>
            <person name="Divon H."/>
            <person name="Uhlig S."/>
            <person name="Proctor R.H."/>
        </authorList>
    </citation>
    <scope>NUCLEOTIDE SEQUENCE [LARGE SCALE GENOMIC DNA]</scope>
    <source>
        <strain evidence="2 3">NRRL 53147</strain>
    </source>
</reference>